<evidence type="ECO:0000313" key="1">
    <source>
        <dbReference type="EMBL" id="QIV86879.1"/>
    </source>
</evidence>
<gene>
    <name evidence="1" type="ORF">D3791_06880</name>
</gene>
<name>A0A6H0SKE2_9MICC</name>
<accession>A0A6H0SKE2</accession>
<proteinExistence type="predicted"/>
<dbReference type="AlphaFoldDB" id="A0A6H0SKE2"/>
<organism evidence="1 2">
    <name type="scientific">Glutamicibacter mishrai</name>
    <dbReference type="NCBI Taxonomy" id="1775880"/>
    <lineage>
        <taxon>Bacteria</taxon>
        <taxon>Bacillati</taxon>
        <taxon>Actinomycetota</taxon>
        <taxon>Actinomycetes</taxon>
        <taxon>Micrococcales</taxon>
        <taxon>Micrococcaceae</taxon>
        <taxon>Glutamicibacter</taxon>
    </lineage>
</organism>
<reference evidence="1 2" key="1">
    <citation type="submission" date="2018-09" db="EMBL/GenBank/DDBJ databases">
        <title>Glutamicibacter mishrai S5-52T (LMG 29155T = KCTC 39846T).</title>
        <authorList>
            <person name="Das S.K."/>
        </authorList>
    </citation>
    <scope>NUCLEOTIDE SEQUENCE [LARGE SCALE GENOMIC DNA]</scope>
    <source>
        <strain evidence="1 2">S5-52</strain>
    </source>
</reference>
<keyword evidence="2" id="KW-1185">Reference proteome</keyword>
<sequence>MISGYPDGYSPAYIESYNCEPGESIDQEGACDLLSAHEVSGENTVANIDPELASASISGTFINYIYNDESGEFEVGGEYPVDLVVTGVGEVITDSWRHHSSTNSYSTREATVSGTFGSIDFSSATAVLERSEGRAIVPPVEHLQNHDQMMKLFWTEIGELEGVAGDAHTGYVGLWEDGSGYGVITDWTCPEDEVPPTQSNGGADSNCVENGTRDLYVDEPLEVSMDTRLTGATAVGAMVQLDWESGTFKEVPVDITAVGQGEVEKFEYRQRIHEDGQIVVENYSTDTRALTATETIGAMGLGDDADDATSGELAIDRFVSIAK</sequence>
<protein>
    <submittedName>
        <fullName evidence="1">Uncharacterized protein</fullName>
    </submittedName>
</protein>
<dbReference type="EMBL" id="CP032549">
    <property type="protein sequence ID" value="QIV86879.1"/>
    <property type="molecule type" value="Genomic_DNA"/>
</dbReference>
<dbReference type="RefSeq" id="WP_172511712.1">
    <property type="nucleotide sequence ID" value="NZ_CP032549.1"/>
</dbReference>
<dbReference type="Proteomes" id="UP000502331">
    <property type="component" value="Chromosome"/>
</dbReference>
<evidence type="ECO:0000313" key="2">
    <source>
        <dbReference type="Proteomes" id="UP000502331"/>
    </source>
</evidence>